<evidence type="ECO:0000259" key="2">
    <source>
        <dbReference type="PROSITE" id="PS50943"/>
    </source>
</evidence>
<dbReference type="Pfam" id="PF02861">
    <property type="entry name" value="Clp_N"/>
    <property type="match status" value="1"/>
</dbReference>
<feature type="domain" description="HTH cro/C1-type" evidence="2">
    <location>
        <begin position="5"/>
        <end position="59"/>
    </location>
</feature>
<reference evidence="4" key="1">
    <citation type="submission" date="2020-09" db="EMBL/GenBank/DDBJ databases">
        <title>Iningainema tapete sp. nov. (Scytonemataceae, Cyanobacteria) from greenhouses in central Florida (USA) produces two types of nodularin with biosynthetic potential for microcystin-LR and anabaenopeptins.</title>
        <authorList>
            <person name="Berthold D.E."/>
            <person name="Lefler F.W."/>
            <person name="Huang I.-S."/>
            <person name="Abdulla H."/>
            <person name="Zimba P.V."/>
            <person name="Laughinghouse H.D. IV."/>
        </authorList>
    </citation>
    <scope>NUCLEOTIDE SEQUENCE</scope>
    <source>
        <strain evidence="4">BLCCT55</strain>
    </source>
</reference>
<keyword evidence="4" id="KW-0255">Endonuclease</keyword>
<dbReference type="RefSeq" id="WP_190830780.1">
    <property type="nucleotide sequence ID" value="NZ_CAWPPI010000064.1"/>
</dbReference>
<keyword evidence="5" id="KW-1185">Reference proteome</keyword>
<gene>
    <name evidence="4" type="ORF">ICL16_19225</name>
</gene>
<dbReference type="PROSITE" id="PS50943">
    <property type="entry name" value="HTH_CROC1"/>
    <property type="match status" value="1"/>
</dbReference>
<sequence length="396" mass="44327">MKNRLRILRTELNWSQAQLAERLGVSRQTVNALETGKYDPSLPLASKIAQLFGSPIETIFFLDPIPMTPIFQEGSMFDKFTTQAKHVIMLAQDEGRRMGHNFVGTEQILLGLVVEETSLAARILKSYGVKIDNARKEVEKIIGRGNGTTALEIPFTPRAKSVLDYSIEESRQLGHNYVGTEHLLLGSLRVTDGVAVRVLEIFGVDIENIRQQVLEEITPKIVEPVVMPGTSRDRTSSNEEYLPQTTTDFTSGAVSTRFCALLSNWVEPHKLGYVVANGAGFQLPNGDVLAPQISFFSRERLKRVPRTYPELVPNLVVEIKSAFDRLTLIQEKVMGFLQIGVEVALLINPDDRTVAVYNRHQKPMITMLSDDDKLNFPELLPGWEVSVSQLWPAVLD</sequence>
<dbReference type="Pfam" id="PF05685">
    <property type="entry name" value="Uma2"/>
    <property type="match status" value="1"/>
</dbReference>
<protein>
    <submittedName>
        <fullName evidence="4">Uma2 family endonuclease</fullName>
    </submittedName>
</protein>
<dbReference type="AlphaFoldDB" id="A0A8J6XJR8"/>
<dbReference type="SMART" id="SM00530">
    <property type="entry name" value="HTH_XRE"/>
    <property type="match status" value="1"/>
</dbReference>
<dbReference type="PROSITE" id="PS51903">
    <property type="entry name" value="CLP_R"/>
    <property type="match status" value="1"/>
</dbReference>
<evidence type="ECO:0000256" key="1">
    <source>
        <dbReference type="PROSITE-ProRule" id="PRU01251"/>
    </source>
</evidence>
<dbReference type="PANTHER" id="PTHR34107">
    <property type="entry name" value="SLL0198 PROTEIN-RELATED"/>
    <property type="match status" value="1"/>
</dbReference>
<dbReference type="SUPFAM" id="SSF81923">
    <property type="entry name" value="Double Clp-N motif"/>
    <property type="match status" value="1"/>
</dbReference>
<keyword evidence="1" id="KW-0677">Repeat</keyword>
<dbReference type="PANTHER" id="PTHR34107:SF7">
    <property type="entry name" value="SLR2092 PROTEIN"/>
    <property type="match status" value="1"/>
</dbReference>
<keyword evidence="4" id="KW-0378">Hydrolase</keyword>
<feature type="domain" description="Clp R" evidence="3">
    <location>
        <begin position="77"/>
        <end position="220"/>
    </location>
</feature>
<dbReference type="InterPro" id="IPR011335">
    <property type="entry name" value="Restrct_endonuc-II-like"/>
</dbReference>
<dbReference type="InterPro" id="IPR036628">
    <property type="entry name" value="Clp_N_dom_sf"/>
</dbReference>
<accession>A0A8J6XJR8</accession>
<dbReference type="Gene3D" id="1.10.1780.10">
    <property type="entry name" value="Clp, N-terminal domain"/>
    <property type="match status" value="1"/>
</dbReference>
<dbReference type="Gene3D" id="1.10.260.40">
    <property type="entry name" value="lambda repressor-like DNA-binding domains"/>
    <property type="match status" value="1"/>
</dbReference>
<evidence type="ECO:0000313" key="5">
    <source>
        <dbReference type="Proteomes" id="UP000629098"/>
    </source>
</evidence>
<proteinExistence type="predicted"/>
<dbReference type="InterPro" id="IPR010982">
    <property type="entry name" value="Lambda_DNA-bd_dom_sf"/>
</dbReference>
<dbReference type="Gene3D" id="3.90.1570.10">
    <property type="entry name" value="tt1808, chain A"/>
    <property type="match status" value="1"/>
</dbReference>
<dbReference type="SUPFAM" id="SSF47413">
    <property type="entry name" value="lambda repressor-like DNA-binding domains"/>
    <property type="match status" value="1"/>
</dbReference>
<evidence type="ECO:0000259" key="3">
    <source>
        <dbReference type="PROSITE" id="PS51903"/>
    </source>
</evidence>
<comment type="caution">
    <text evidence="4">The sequence shown here is derived from an EMBL/GenBank/DDBJ whole genome shotgun (WGS) entry which is preliminary data.</text>
</comment>
<dbReference type="InterPro" id="IPR004176">
    <property type="entry name" value="Clp_R_N"/>
</dbReference>
<organism evidence="4 5">
    <name type="scientific">Iningainema tapete BLCC-T55</name>
    <dbReference type="NCBI Taxonomy" id="2748662"/>
    <lineage>
        <taxon>Bacteria</taxon>
        <taxon>Bacillati</taxon>
        <taxon>Cyanobacteriota</taxon>
        <taxon>Cyanophyceae</taxon>
        <taxon>Nostocales</taxon>
        <taxon>Scytonemataceae</taxon>
        <taxon>Iningainema tapete</taxon>
    </lineage>
</organism>
<dbReference type="Proteomes" id="UP000629098">
    <property type="component" value="Unassembled WGS sequence"/>
</dbReference>
<dbReference type="CDD" id="cd00093">
    <property type="entry name" value="HTH_XRE"/>
    <property type="match status" value="1"/>
</dbReference>
<dbReference type="InterPro" id="IPR012296">
    <property type="entry name" value="Nuclease_put_TT1808"/>
</dbReference>
<dbReference type="EMBL" id="JACXAE010000064">
    <property type="protein sequence ID" value="MBD2774147.1"/>
    <property type="molecule type" value="Genomic_DNA"/>
</dbReference>
<dbReference type="InterPro" id="IPR001387">
    <property type="entry name" value="Cro/C1-type_HTH"/>
</dbReference>
<dbReference type="CDD" id="cd06260">
    <property type="entry name" value="DUF820-like"/>
    <property type="match status" value="1"/>
</dbReference>
<dbReference type="InterPro" id="IPR008538">
    <property type="entry name" value="Uma2"/>
</dbReference>
<dbReference type="SUPFAM" id="SSF52980">
    <property type="entry name" value="Restriction endonuclease-like"/>
    <property type="match status" value="1"/>
</dbReference>
<keyword evidence="4" id="KW-0540">Nuclease</keyword>
<dbReference type="GO" id="GO:0004519">
    <property type="term" value="F:endonuclease activity"/>
    <property type="evidence" value="ECO:0007669"/>
    <property type="project" value="UniProtKB-KW"/>
</dbReference>
<dbReference type="GO" id="GO:0003677">
    <property type="term" value="F:DNA binding"/>
    <property type="evidence" value="ECO:0007669"/>
    <property type="project" value="InterPro"/>
</dbReference>
<name>A0A8J6XJR8_9CYAN</name>
<evidence type="ECO:0000313" key="4">
    <source>
        <dbReference type="EMBL" id="MBD2774147.1"/>
    </source>
</evidence>
<dbReference type="Pfam" id="PF01381">
    <property type="entry name" value="HTH_3"/>
    <property type="match status" value="1"/>
</dbReference>